<dbReference type="AlphaFoldDB" id="A0A6I4TUZ0"/>
<keyword evidence="2" id="KW-0812">Transmembrane</keyword>
<protein>
    <submittedName>
        <fullName evidence="3">Uncharacterized protein</fullName>
    </submittedName>
</protein>
<proteinExistence type="predicted"/>
<dbReference type="Pfam" id="PF11739">
    <property type="entry name" value="YdbH-like"/>
    <property type="match status" value="1"/>
</dbReference>
<dbReference type="RefSeq" id="WP_161390603.1">
    <property type="nucleotide sequence ID" value="NZ_JBHSCP010000001.1"/>
</dbReference>
<evidence type="ECO:0000256" key="2">
    <source>
        <dbReference type="SAM" id="Phobius"/>
    </source>
</evidence>
<name>A0A6I4TUZ0_9SPHN</name>
<feature type="region of interest" description="Disordered" evidence="1">
    <location>
        <begin position="1027"/>
        <end position="1064"/>
    </location>
</feature>
<feature type="transmembrane region" description="Helical" evidence="2">
    <location>
        <begin position="16"/>
        <end position="39"/>
    </location>
</feature>
<evidence type="ECO:0000313" key="3">
    <source>
        <dbReference type="EMBL" id="MXO99021.1"/>
    </source>
</evidence>
<evidence type="ECO:0000256" key="1">
    <source>
        <dbReference type="SAM" id="MobiDB-lite"/>
    </source>
</evidence>
<gene>
    <name evidence="3" type="ORF">GRI97_08470</name>
</gene>
<sequence>MADEAQDIPAAGKARLGVGCWAFFVVLALMLAAGLAGWLNRERIAGNFISDALADAGLQASYTVEEIGPERQVLTNIVIGRPDRPDLTIERLEVGITPRFGIPDVEKVRVVRPRLFGTYVKGKLSFGALDPLIFTDSEDPFALPDLIVAVEDGRGLMETDHGPIGFRIQGDGNLRNGFTSEIAATAPRLALGSCSAIGVTLYGELSIRHEKPRFAGPLRSDQAACASAGIQLGKGATQLTLVADKDLAGVEGSANLQLASLSANAGGAQTISGDAHFTWREAALTARYDLGGVSIRTPHGRLASLTGEGTIRARRQFERIEWEGSIAGEGLQTSPDFDRAMAQLADAGADTLVAPLVQQLRTQIARQIDNGRITAGFTARRTGPRMSVVLPSVAVVGGQGGALLGLSRVQLSLNDAGALRLSGNLATGGENLPRIVGYAEQGEGGDIMMRLSMAPYSAGDARLAMPELLVRQGPNGMVGFSGRVEASGPLPGGYARMLQLPLSGNWSKAGGLALWRECTTVRFDGLQIAQLSLERRSLQLCPQGGRPILAYGSRGMQLAAGAPSLDLRGRLGETPIALRTGAVGFAWPGAMTARQVDVALGPVDAPTSFVIEDLRAQLGKDIGGRFAGAEVRLAAVPLDLLGAGGSWRYADGRLSLTEGVFRVEDRAETDRFEPVIARDAVLELADNRITAQALLREPRGDTPLARLDIAHNLADTTGHADIRMDGLTFTPGLQPLHLTPLARGVVANVRGTVDGRGRIDWNPAAITSSGQFHTNSLDLAAAFGGVKGIEGTIHFTDLLGMTTAPAQEVRIASVNPGIEVNDGTLRYSLRGGEVLTIEHGQWPFMGGTLVMKPVTLRFGAAEVRRYVFDIEGLEAARFVEHMQMGNIGATGVFDGTIPVVFDAAGNGSLQGGLLISRAPGGNVSYVGELTYKDLSAMANFAFDTLRSLDYRQMSIAMDGSLSGEIVTRVRFDGVRQGQGTRQNFITRRIANLPIRFDVNIRAPFYSLMTSIKALYDPAAIRDPREVGLLDSSGNRTPASLGRSPIGSAGRTNTPIQHSESENEQ</sequence>
<comment type="caution">
    <text evidence="3">The sequence shown here is derived from an EMBL/GenBank/DDBJ whole genome shotgun (WGS) entry which is preliminary data.</text>
</comment>
<keyword evidence="2" id="KW-1133">Transmembrane helix</keyword>
<organism evidence="3 4">
    <name type="scientific">Croceibacterium xixiisoli</name>
    <dbReference type="NCBI Taxonomy" id="1476466"/>
    <lineage>
        <taxon>Bacteria</taxon>
        <taxon>Pseudomonadati</taxon>
        <taxon>Pseudomonadota</taxon>
        <taxon>Alphaproteobacteria</taxon>
        <taxon>Sphingomonadales</taxon>
        <taxon>Erythrobacteraceae</taxon>
        <taxon>Croceibacterium</taxon>
    </lineage>
</organism>
<dbReference type="Proteomes" id="UP000469430">
    <property type="component" value="Unassembled WGS sequence"/>
</dbReference>
<keyword evidence="4" id="KW-1185">Reference proteome</keyword>
<keyword evidence="2" id="KW-0472">Membrane</keyword>
<accession>A0A6I4TUZ0</accession>
<dbReference type="OrthoDB" id="7597031at2"/>
<dbReference type="EMBL" id="WTYJ01000001">
    <property type="protein sequence ID" value="MXO99021.1"/>
    <property type="molecule type" value="Genomic_DNA"/>
</dbReference>
<reference evidence="3 4" key="1">
    <citation type="submission" date="2019-12" db="EMBL/GenBank/DDBJ databases">
        <title>Genomic-based taxomic classification of the family Erythrobacteraceae.</title>
        <authorList>
            <person name="Xu L."/>
        </authorList>
    </citation>
    <scope>NUCLEOTIDE SEQUENCE [LARGE SCALE GENOMIC DNA]</scope>
    <source>
        <strain evidence="3 4">S36</strain>
    </source>
</reference>
<dbReference type="InterPro" id="IPR021730">
    <property type="entry name" value="YdbH"/>
</dbReference>
<evidence type="ECO:0000313" key="4">
    <source>
        <dbReference type="Proteomes" id="UP000469430"/>
    </source>
</evidence>